<dbReference type="GO" id="GO:0000329">
    <property type="term" value="C:fungal-type vacuole membrane"/>
    <property type="evidence" value="ECO:0007669"/>
    <property type="project" value="TreeGrafter"/>
</dbReference>
<evidence type="ECO:0000256" key="1">
    <source>
        <dbReference type="ARBA" id="ARBA00005984"/>
    </source>
</evidence>
<feature type="binding site" evidence="9">
    <location>
        <position position="80"/>
    </location>
    <ligand>
        <name>Zn(2+)</name>
        <dbReference type="ChEBI" id="CHEBI:29105"/>
        <label>2</label>
    </ligand>
</feature>
<dbReference type="AlphaFoldDB" id="A0A9P6K066"/>
<keyword evidence="12" id="KW-0812">Transmembrane</keyword>
<organism evidence="13 14">
    <name type="scientific">Mortierella hygrophila</name>
    <dbReference type="NCBI Taxonomy" id="979708"/>
    <lineage>
        <taxon>Eukaryota</taxon>
        <taxon>Fungi</taxon>
        <taxon>Fungi incertae sedis</taxon>
        <taxon>Mucoromycota</taxon>
        <taxon>Mortierellomycotina</taxon>
        <taxon>Mortierellomycetes</taxon>
        <taxon>Mortierellales</taxon>
        <taxon>Mortierellaceae</taxon>
        <taxon>Mortierella</taxon>
    </lineage>
</organism>
<feature type="active site" description="Phosphoserine intermediate" evidence="8">
    <location>
        <position position="128"/>
    </location>
</feature>
<evidence type="ECO:0000256" key="2">
    <source>
        <dbReference type="ARBA" id="ARBA00012647"/>
    </source>
</evidence>
<dbReference type="PROSITE" id="PS00123">
    <property type="entry name" value="ALKALINE_PHOSPHATASE"/>
    <property type="match status" value="1"/>
</dbReference>
<evidence type="ECO:0000256" key="10">
    <source>
        <dbReference type="RuleBase" id="RU003946"/>
    </source>
</evidence>
<keyword evidence="12" id="KW-0472">Membrane</keyword>
<feature type="binding site" evidence="9">
    <location>
        <position position="323"/>
    </location>
    <ligand>
        <name>Mg(2+)</name>
        <dbReference type="ChEBI" id="CHEBI:18420"/>
    </ligand>
</feature>
<feature type="binding site" evidence="9">
    <location>
        <position position="181"/>
    </location>
    <ligand>
        <name>Mg(2+)</name>
        <dbReference type="ChEBI" id="CHEBI:18420"/>
    </ligand>
</feature>
<evidence type="ECO:0000256" key="6">
    <source>
        <dbReference type="ARBA" id="ARBA00022833"/>
    </source>
</evidence>
<gene>
    <name evidence="13" type="ORF">EC957_004686</name>
</gene>
<dbReference type="SMART" id="SM00098">
    <property type="entry name" value="alkPPc"/>
    <property type="match status" value="1"/>
</dbReference>
<dbReference type="CDD" id="cd16012">
    <property type="entry name" value="ALP"/>
    <property type="match status" value="1"/>
</dbReference>
<evidence type="ECO:0000256" key="8">
    <source>
        <dbReference type="PIRSR" id="PIRSR601952-1"/>
    </source>
</evidence>
<feature type="binding site" evidence="9">
    <location>
        <position position="328"/>
    </location>
    <ligand>
        <name>Zn(2+)</name>
        <dbReference type="ChEBI" id="CHEBI:29105"/>
        <label>2</label>
    </ligand>
</feature>
<dbReference type="Gene3D" id="3.40.720.10">
    <property type="entry name" value="Alkaline Phosphatase, subunit A"/>
    <property type="match status" value="1"/>
</dbReference>
<evidence type="ECO:0000256" key="7">
    <source>
        <dbReference type="ARBA" id="ARBA00022842"/>
    </source>
</evidence>
<feature type="binding site" evidence="9">
    <location>
        <position position="371"/>
    </location>
    <ligand>
        <name>Zn(2+)</name>
        <dbReference type="ChEBI" id="CHEBI:29105"/>
        <label>2</label>
    </ligand>
</feature>
<dbReference type="SUPFAM" id="SSF53649">
    <property type="entry name" value="Alkaline phosphatase-like"/>
    <property type="match status" value="1"/>
</dbReference>
<feature type="binding site" evidence="9">
    <location>
        <position position="485"/>
    </location>
    <ligand>
        <name>Zn(2+)</name>
        <dbReference type="ChEBI" id="CHEBI:29105"/>
        <label>2</label>
    </ligand>
</feature>
<dbReference type="PRINTS" id="PR00113">
    <property type="entry name" value="ALKPHPHTASE"/>
</dbReference>
<keyword evidence="5 11" id="KW-0378">Hydrolase</keyword>
<name>A0A9P6K066_9FUNG</name>
<dbReference type="InterPro" id="IPR017850">
    <property type="entry name" value="Alkaline_phosphatase_core_sf"/>
</dbReference>
<evidence type="ECO:0000313" key="14">
    <source>
        <dbReference type="Proteomes" id="UP000723463"/>
    </source>
</evidence>
<dbReference type="PANTHER" id="PTHR11596">
    <property type="entry name" value="ALKALINE PHOSPHATASE"/>
    <property type="match status" value="1"/>
</dbReference>
<dbReference type="GO" id="GO:0004035">
    <property type="term" value="F:alkaline phosphatase activity"/>
    <property type="evidence" value="ECO:0007669"/>
    <property type="project" value="UniProtKB-EC"/>
</dbReference>
<keyword evidence="6 9" id="KW-0862">Zinc</keyword>
<dbReference type="PANTHER" id="PTHR11596:SF5">
    <property type="entry name" value="ALKALINE PHOSPHATASE"/>
    <property type="match status" value="1"/>
</dbReference>
<comment type="cofactor">
    <cofactor evidence="9">
        <name>Zn(2+)</name>
        <dbReference type="ChEBI" id="CHEBI:29105"/>
    </cofactor>
    <text evidence="9">Binds 2 Zn(2+) ions.</text>
</comment>
<keyword evidence="4 9" id="KW-0479">Metal-binding</keyword>
<keyword evidence="7 9" id="KW-0460">Magnesium</keyword>
<dbReference type="EMBL" id="JAAAXW010000217">
    <property type="protein sequence ID" value="KAF9540055.1"/>
    <property type="molecule type" value="Genomic_DNA"/>
</dbReference>
<comment type="similarity">
    <text evidence="1 10">Belongs to the alkaline phosphatase family.</text>
</comment>
<comment type="caution">
    <text evidence="13">The sequence shown here is derived from an EMBL/GenBank/DDBJ whole genome shotgun (WGS) entry which is preliminary data.</text>
</comment>
<dbReference type="InterPro" id="IPR018299">
    <property type="entry name" value="Alkaline_phosphatase_AS"/>
</dbReference>
<protein>
    <recommendedName>
        <fullName evidence="2 11">Alkaline phosphatase</fullName>
        <ecNumber evidence="2 11">3.1.3.1</ecNumber>
    </recommendedName>
</protein>
<feature type="binding site" evidence="9">
    <location>
        <position position="370"/>
    </location>
    <ligand>
        <name>Zn(2+)</name>
        <dbReference type="ChEBI" id="CHEBI:29105"/>
        <label>2</label>
    </ligand>
</feature>
<proteinExistence type="inferred from homology"/>
<dbReference type="EC" id="3.1.3.1" evidence="2 11"/>
<dbReference type="Pfam" id="PF00245">
    <property type="entry name" value="Alk_phosphatase"/>
    <property type="match status" value="1"/>
</dbReference>
<dbReference type="GO" id="GO:0046872">
    <property type="term" value="F:metal ion binding"/>
    <property type="evidence" value="ECO:0007669"/>
    <property type="project" value="UniProtKB-KW"/>
</dbReference>
<evidence type="ECO:0000256" key="12">
    <source>
        <dbReference type="SAM" id="Phobius"/>
    </source>
</evidence>
<dbReference type="Gene3D" id="1.10.60.40">
    <property type="match status" value="1"/>
</dbReference>
<feature type="binding site" evidence="9">
    <location>
        <position position="332"/>
    </location>
    <ligand>
        <name>Zn(2+)</name>
        <dbReference type="ChEBI" id="CHEBI:29105"/>
        <label>2</label>
    </ligand>
</feature>
<evidence type="ECO:0000256" key="5">
    <source>
        <dbReference type="ARBA" id="ARBA00022801"/>
    </source>
</evidence>
<evidence type="ECO:0000256" key="11">
    <source>
        <dbReference type="RuleBase" id="RU003947"/>
    </source>
</evidence>
<evidence type="ECO:0000256" key="9">
    <source>
        <dbReference type="PIRSR" id="PIRSR601952-2"/>
    </source>
</evidence>
<evidence type="ECO:0000313" key="13">
    <source>
        <dbReference type="EMBL" id="KAF9540055.1"/>
    </source>
</evidence>
<evidence type="ECO:0000256" key="3">
    <source>
        <dbReference type="ARBA" id="ARBA00022553"/>
    </source>
</evidence>
<evidence type="ECO:0000256" key="4">
    <source>
        <dbReference type="ARBA" id="ARBA00022723"/>
    </source>
</evidence>
<feature type="binding site" evidence="9">
    <location>
        <position position="80"/>
    </location>
    <ligand>
        <name>Mg(2+)</name>
        <dbReference type="ChEBI" id="CHEBI:18420"/>
    </ligand>
</feature>
<comment type="catalytic activity">
    <reaction evidence="11">
        <text>a phosphate monoester + H2O = an alcohol + phosphate</text>
        <dbReference type="Rhea" id="RHEA:15017"/>
        <dbReference type="ChEBI" id="CHEBI:15377"/>
        <dbReference type="ChEBI" id="CHEBI:30879"/>
        <dbReference type="ChEBI" id="CHEBI:43474"/>
        <dbReference type="ChEBI" id="CHEBI:67140"/>
        <dbReference type="EC" id="3.1.3.1"/>
    </reaction>
</comment>
<sequence length="557" mass="62245">MARRETAPLLANENPLDEFDDEERELLRKEEAKHIRRERARMILCLGLAIVLTSSAVTITFYFAKMSLGRSRNVIMMVSDGFGPASQTYGRSFYQYKNNLTEDKLTSLDEMLIGASRTRSSDSLVTDSAAGATAFSCAIKTFNGAIGVDPTGNPCGTILEAAKDLGMLTGLVVTSRITHATPASFSAHVIHRDMESEIAAQQIGDYPLLRQVDLMMGGGRCFFLPNTTEGSCRTDGRDLIKEAKEIYGWKYVMESKDDFLALTGKKGDKFPLPAMGLFHLDHMNYEIDRDNEKEPSLKEMTIAALAMLKNQVNSNQGFFLMIEGSRIDMGAHNNDPVSHAYEILQYHEAVKVVQKFVRDNPDTLVISTSDHETGGFTLGYQDDPDTYPDYLWKPEVIDRATASTEALTLQLFAYNNQPGSASHTQKDREQFVKTQILDKGLGITDPKPEEIAYLANKDPDYLKVLPFLGHAISRRASLGWTTLGHTGVDVNLYATGDGYEKLKGNHENTEIGVTMADYLKVDLSYITRKLQKSAQKWFQPKEPQFFTRHTRHQKSGQ</sequence>
<dbReference type="InterPro" id="IPR001952">
    <property type="entry name" value="Alkaline_phosphatase"/>
</dbReference>
<accession>A0A9P6K066</accession>
<keyword evidence="12" id="KW-1133">Transmembrane helix</keyword>
<comment type="cofactor">
    <cofactor evidence="9">
        <name>Mg(2+)</name>
        <dbReference type="ChEBI" id="CHEBI:18420"/>
    </cofactor>
    <text evidence="9">Binds 1 Mg(2+) ion.</text>
</comment>
<feature type="binding site" evidence="9">
    <location>
        <position position="179"/>
    </location>
    <ligand>
        <name>Mg(2+)</name>
        <dbReference type="ChEBI" id="CHEBI:18420"/>
    </ligand>
</feature>
<feature type="transmembrane region" description="Helical" evidence="12">
    <location>
        <begin position="43"/>
        <end position="64"/>
    </location>
</feature>
<keyword evidence="3" id="KW-0597">Phosphoprotein</keyword>
<reference evidence="13" key="1">
    <citation type="journal article" date="2020" name="Fungal Divers.">
        <title>Resolving the Mortierellaceae phylogeny through synthesis of multi-gene phylogenetics and phylogenomics.</title>
        <authorList>
            <person name="Vandepol N."/>
            <person name="Liber J."/>
            <person name="Desiro A."/>
            <person name="Na H."/>
            <person name="Kennedy M."/>
            <person name="Barry K."/>
            <person name="Grigoriev I.V."/>
            <person name="Miller A.N."/>
            <person name="O'Donnell K."/>
            <person name="Stajich J.E."/>
            <person name="Bonito G."/>
        </authorList>
    </citation>
    <scope>NUCLEOTIDE SEQUENCE</scope>
    <source>
        <strain evidence="13">NRRL 2591</strain>
    </source>
</reference>
<dbReference type="Proteomes" id="UP000723463">
    <property type="component" value="Unassembled WGS sequence"/>
</dbReference>
<keyword evidence="14" id="KW-1185">Reference proteome</keyword>